<dbReference type="PANTHER" id="PTHR42796:SF4">
    <property type="entry name" value="FUMARYLACETOACETATE HYDROLASE DOMAIN-CONTAINING PROTEIN 2A"/>
    <property type="match status" value="1"/>
</dbReference>
<dbReference type="Gene3D" id="3.90.850.10">
    <property type="entry name" value="Fumarylacetoacetase-like, C-terminal domain"/>
    <property type="match status" value="1"/>
</dbReference>
<protein>
    <submittedName>
        <fullName evidence="4">Ureidoglycolate lyase</fullName>
        <ecNumber evidence="4">4.3.2.3</ecNumber>
    </submittedName>
</protein>
<keyword evidence="4" id="KW-0456">Lyase</keyword>
<name>A0A166EC20_9EURY</name>
<keyword evidence="2" id="KW-0479">Metal-binding</keyword>
<accession>A0A166EC20</accession>
<dbReference type="PANTHER" id="PTHR42796">
    <property type="entry name" value="FUMARYLACETOACETATE HYDROLASE DOMAIN-CONTAINING PROTEIN 2A-RELATED"/>
    <property type="match status" value="1"/>
</dbReference>
<organism evidence="4 5">
    <name type="scientific">Methanobrevibacter cuticularis</name>
    <dbReference type="NCBI Taxonomy" id="47311"/>
    <lineage>
        <taxon>Archaea</taxon>
        <taxon>Methanobacteriati</taxon>
        <taxon>Methanobacteriota</taxon>
        <taxon>Methanomada group</taxon>
        <taxon>Methanobacteria</taxon>
        <taxon>Methanobacteriales</taxon>
        <taxon>Methanobacteriaceae</taxon>
        <taxon>Methanobrevibacter</taxon>
    </lineage>
</organism>
<dbReference type="InterPro" id="IPR011234">
    <property type="entry name" value="Fumarylacetoacetase-like_C"/>
</dbReference>
<dbReference type="GO" id="GO:0046872">
    <property type="term" value="F:metal ion binding"/>
    <property type="evidence" value="ECO:0007669"/>
    <property type="project" value="UniProtKB-KW"/>
</dbReference>
<evidence type="ECO:0000313" key="5">
    <source>
        <dbReference type="Proteomes" id="UP000077275"/>
    </source>
</evidence>
<proteinExistence type="inferred from homology"/>
<comment type="similarity">
    <text evidence="1">Belongs to the FAH family.</text>
</comment>
<dbReference type="RefSeq" id="WP_067259179.1">
    <property type="nucleotide sequence ID" value="NZ_LWMW01000091.1"/>
</dbReference>
<sequence>MKFLRFLENNKIKIGYFDGKKVVELSDSIESLLINCHNWKYVAKKVQMSYSLDDIQFLPPIVPSKIICIGLNYKDHAKELNMEIPQEPRIFLKPPSAIIAHNDSIKYPEMSDEVDYEAELAIVVSKDGKNIGIEEAHEYIGGYTILNDVTARDIQRKDEQWTRAKSFDTFCPIGPVIETEMDSKNQNISLTLNGETKQNSNTKNMIFSSAELIEFISNIMTLNSGDIISTGTPPGVGQMKRGDIVKINIEDIGTLSNQLI</sequence>
<dbReference type="GO" id="GO:0016853">
    <property type="term" value="F:isomerase activity"/>
    <property type="evidence" value="ECO:0007669"/>
    <property type="project" value="UniProtKB-ARBA"/>
</dbReference>
<evidence type="ECO:0000256" key="2">
    <source>
        <dbReference type="ARBA" id="ARBA00022723"/>
    </source>
</evidence>
<dbReference type="PATRIC" id="fig|47311.3.peg.876"/>
<dbReference type="STRING" id="47311.MBCUT_07940"/>
<feature type="domain" description="Fumarylacetoacetase-like C-terminal" evidence="3">
    <location>
        <begin position="65"/>
        <end position="259"/>
    </location>
</feature>
<dbReference type="OrthoDB" id="6242at2157"/>
<dbReference type="Pfam" id="PF01557">
    <property type="entry name" value="FAA_hydrolase"/>
    <property type="match status" value="1"/>
</dbReference>
<dbReference type="SUPFAM" id="SSF56529">
    <property type="entry name" value="FAH"/>
    <property type="match status" value="1"/>
</dbReference>
<reference evidence="4 5" key="1">
    <citation type="submission" date="2016-04" db="EMBL/GenBank/DDBJ databases">
        <title>Genome sequence of Methanobrevibacter cuticularis DSM 11139.</title>
        <authorList>
            <person name="Poehlein A."/>
            <person name="Seedorf H."/>
            <person name="Daniel R."/>
        </authorList>
    </citation>
    <scope>NUCLEOTIDE SEQUENCE [LARGE SCALE GENOMIC DNA]</scope>
    <source>
        <strain evidence="4 5">DSM 11139</strain>
    </source>
</reference>
<dbReference type="FunFam" id="3.90.850.10:FF:000002">
    <property type="entry name" value="2-hydroxyhepta-2,4-diene-1,7-dioate isomerase"/>
    <property type="match status" value="1"/>
</dbReference>
<evidence type="ECO:0000259" key="3">
    <source>
        <dbReference type="Pfam" id="PF01557"/>
    </source>
</evidence>
<evidence type="ECO:0000313" key="4">
    <source>
        <dbReference type="EMBL" id="KZX16492.1"/>
    </source>
</evidence>
<dbReference type="GO" id="GO:0050385">
    <property type="term" value="F:ureidoglycolate lyase activity"/>
    <property type="evidence" value="ECO:0007669"/>
    <property type="project" value="UniProtKB-EC"/>
</dbReference>
<dbReference type="EC" id="4.3.2.3" evidence="4"/>
<dbReference type="EMBL" id="LWMW01000091">
    <property type="protein sequence ID" value="KZX16492.1"/>
    <property type="molecule type" value="Genomic_DNA"/>
</dbReference>
<dbReference type="InterPro" id="IPR051121">
    <property type="entry name" value="FAH"/>
</dbReference>
<keyword evidence="5" id="KW-1185">Reference proteome</keyword>
<dbReference type="InterPro" id="IPR036663">
    <property type="entry name" value="Fumarylacetoacetase_C_sf"/>
</dbReference>
<dbReference type="AlphaFoldDB" id="A0A166EC20"/>
<comment type="caution">
    <text evidence="4">The sequence shown here is derived from an EMBL/GenBank/DDBJ whole genome shotgun (WGS) entry which is preliminary data.</text>
</comment>
<evidence type="ECO:0000256" key="1">
    <source>
        <dbReference type="ARBA" id="ARBA00010211"/>
    </source>
</evidence>
<gene>
    <name evidence="4" type="ORF">MBCUT_07940</name>
</gene>
<dbReference type="GO" id="GO:0019752">
    <property type="term" value="P:carboxylic acid metabolic process"/>
    <property type="evidence" value="ECO:0007669"/>
    <property type="project" value="UniProtKB-ARBA"/>
</dbReference>
<dbReference type="Proteomes" id="UP000077275">
    <property type="component" value="Unassembled WGS sequence"/>
</dbReference>